<accession>A0A7J4KYA4</accession>
<keyword evidence="1 2" id="KW-0271">Exosome</keyword>
<dbReference type="InterPro" id="IPR039771">
    <property type="entry name" value="Csl4"/>
</dbReference>
<keyword evidence="2" id="KW-0862">Zinc</keyword>
<dbReference type="Gene3D" id="2.40.50.140">
    <property type="entry name" value="Nucleic acid-binding proteins"/>
    <property type="match status" value="1"/>
</dbReference>
<reference evidence="6" key="3">
    <citation type="submission" date="2021-05" db="EMBL/GenBank/DDBJ databases">
        <title>Protein family content uncovers lineage relationships and bacterial pathway maintenance mechanisms in DPANN archaea.</title>
        <authorList>
            <person name="Castelle C.J."/>
            <person name="Meheust R."/>
            <person name="Jaffe A.L."/>
            <person name="Seitz K."/>
            <person name="Gong X."/>
            <person name="Baker B.J."/>
            <person name="Banfield J.F."/>
        </authorList>
    </citation>
    <scope>NUCLEOTIDE SEQUENCE</scope>
    <source>
        <strain evidence="6">RIFCSPLOWO2_01_FULL_43_13</strain>
    </source>
</reference>
<dbReference type="Proteomes" id="UP000590964">
    <property type="component" value="Unassembled WGS sequence"/>
</dbReference>
<comment type="similarity">
    <text evidence="2">Belongs to the CSL4 family.</text>
</comment>
<dbReference type="Proteomes" id="UP000680185">
    <property type="component" value="Unassembled WGS sequence"/>
</dbReference>
<dbReference type="PROSITE" id="PS50126">
    <property type="entry name" value="S1"/>
    <property type="match status" value="1"/>
</dbReference>
<protein>
    <recommendedName>
        <fullName evidence="2">Exosome complex component Csl4</fullName>
    </recommendedName>
</protein>
<dbReference type="SUPFAM" id="SSF110324">
    <property type="entry name" value="Ribosomal L27 protein-like"/>
    <property type="match status" value="1"/>
</dbReference>
<feature type="binding site" evidence="2">
    <location>
        <position position="170"/>
    </location>
    <ligand>
        <name>Zn(2+)</name>
        <dbReference type="ChEBI" id="CHEBI:29105"/>
    </ligand>
</feature>
<keyword evidence="2" id="KW-0963">Cytoplasm</keyword>
<dbReference type="Proteomes" id="UP000527315">
    <property type="component" value="Unassembled WGS sequence"/>
</dbReference>
<evidence type="ECO:0000256" key="2">
    <source>
        <dbReference type="HAMAP-Rule" id="MF_00975"/>
    </source>
</evidence>
<gene>
    <name evidence="2" type="primary">csl4</name>
    <name evidence="4" type="ORF">HA222_00305</name>
    <name evidence="5" type="ORF">HA227_04245</name>
    <name evidence="6" type="ORF">J4478_04475</name>
</gene>
<dbReference type="PANTHER" id="PTHR12686">
    <property type="entry name" value="3'-5' EXORIBONUCLEASE CSL4-RELATED"/>
    <property type="match status" value="1"/>
</dbReference>
<dbReference type="NCBIfam" id="NF034126">
    <property type="entry name" value="PRK09521.1"/>
    <property type="match status" value="1"/>
</dbReference>
<dbReference type="Gene3D" id="2.40.50.100">
    <property type="match status" value="1"/>
</dbReference>
<comment type="subcellular location">
    <subcellularLocation>
        <location evidence="2">Cytoplasm</location>
    </subcellularLocation>
</comment>
<reference evidence="5" key="1">
    <citation type="journal article" date="2020" name="bioRxiv">
        <title>A rank-normalized archaeal taxonomy based on genome phylogeny resolves widespread incomplete and uneven classifications.</title>
        <authorList>
            <person name="Rinke C."/>
            <person name="Chuvochina M."/>
            <person name="Mussig A.J."/>
            <person name="Chaumeil P.-A."/>
            <person name="Waite D.W."/>
            <person name="Whitman W.B."/>
            <person name="Parks D.H."/>
            <person name="Hugenholtz P."/>
        </authorList>
    </citation>
    <scope>NUCLEOTIDE SEQUENCE</scope>
    <source>
        <strain evidence="5">UBA10036</strain>
        <strain evidence="4">UBA10191</strain>
    </source>
</reference>
<evidence type="ECO:0000259" key="3">
    <source>
        <dbReference type="PROSITE" id="PS50126"/>
    </source>
</evidence>
<evidence type="ECO:0000313" key="6">
    <source>
        <dbReference type="EMBL" id="MBS3058628.1"/>
    </source>
</evidence>
<feature type="binding site" evidence="2">
    <location>
        <position position="173"/>
    </location>
    <ligand>
        <name>Zn(2+)</name>
        <dbReference type="ChEBI" id="CHEBI:29105"/>
    </ligand>
</feature>
<feature type="binding site" evidence="2">
    <location>
        <position position="157"/>
    </location>
    <ligand>
        <name>Zn(2+)</name>
        <dbReference type="ChEBI" id="CHEBI:29105"/>
    </ligand>
</feature>
<dbReference type="GO" id="GO:0006396">
    <property type="term" value="P:RNA processing"/>
    <property type="evidence" value="ECO:0007669"/>
    <property type="project" value="InterPro"/>
</dbReference>
<name>A0A7J4KYA4_9ARCH</name>
<dbReference type="SMART" id="SM00316">
    <property type="entry name" value="S1"/>
    <property type="match status" value="1"/>
</dbReference>
<comment type="function">
    <text evidence="2">Non-catalytic component of the exosome, which is a complex involved in RNA degradation. Increases the RNA binding and the efficiency of RNA degradation. Helpful for the interaction of the exosome with A-poor RNAs.</text>
</comment>
<evidence type="ECO:0000313" key="5">
    <source>
        <dbReference type="EMBL" id="HIH33435.1"/>
    </source>
</evidence>
<evidence type="ECO:0000313" key="4">
    <source>
        <dbReference type="EMBL" id="HIH21091.1"/>
    </source>
</evidence>
<comment type="caution">
    <text evidence="5">The sequence shown here is derived from an EMBL/GenBank/DDBJ whole genome shotgun (WGS) entry which is preliminary data.</text>
</comment>
<dbReference type="PANTHER" id="PTHR12686:SF8">
    <property type="entry name" value="EXOSOME COMPLEX COMPONENT CSL4"/>
    <property type="match status" value="1"/>
</dbReference>
<reference evidence="6" key="2">
    <citation type="submission" date="2021-03" db="EMBL/GenBank/DDBJ databases">
        <authorList>
            <person name="Jaffe A."/>
        </authorList>
    </citation>
    <scope>NUCLEOTIDE SEQUENCE</scope>
    <source>
        <strain evidence="6">RIFCSPLOWO2_01_FULL_43_13</strain>
    </source>
</reference>
<evidence type="ECO:0000256" key="1">
    <source>
        <dbReference type="ARBA" id="ARBA00022835"/>
    </source>
</evidence>
<dbReference type="AlphaFoldDB" id="A0A7J4KYA4"/>
<proteinExistence type="inferred from homology"/>
<organism evidence="5 7">
    <name type="scientific">Candidatus Iainarchaeum sp</name>
    <dbReference type="NCBI Taxonomy" id="3101447"/>
    <lineage>
        <taxon>Archaea</taxon>
        <taxon>Candidatus Iainarchaeota</taxon>
        <taxon>Candidatus Iainarchaeia</taxon>
        <taxon>Candidatus Iainarchaeales</taxon>
        <taxon>Candidatus Iainarchaeaceae</taxon>
        <taxon>Candidatus Iainarchaeum</taxon>
    </lineage>
</organism>
<dbReference type="EMBL" id="JAGVWB010000030">
    <property type="protein sequence ID" value="MBS3058628.1"/>
    <property type="molecule type" value="Genomic_DNA"/>
</dbReference>
<comment type="subunit">
    <text evidence="2">Component of the archaeal exosome complex. Forms a trimer of Rrp4 and/or Csl4 subunits. The trimer associates with an hexameric ring-like arrangement composed of 3 Rrp41-Rrp42 heterodimers. Interacts with DnaG.</text>
</comment>
<feature type="binding site" evidence="2">
    <location>
        <position position="154"/>
    </location>
    <ligand>
        <name>Zn(2+)</name>
        <dbReference type="ChEBI" id="CHEBI:29105"/>
    </ligand>
</feature>
<dbReference type="GO" id="GO:0003676">
    <property type="term" value="F:nucleic acid binding"/>
    <property type="evidence" value="ECO:0007669"/>
    <property type="project" value="InterPro"/>
</dbReference>
<keyword evidence="2" id="KW-0479">Metal-binding</keyword>
<dbReference type="GO" id="GO:0006401">
    <property type="term" value="P:RNA catabolic process"/>
    <property type="evidence" value="ECO:0007669"/>
    <property type="project" value="UniProtKB-UniRule"/>
</dbReference>
<dbReference type="GO" id="GO:0005737">
    <property type="term" value="C:cytoplasm"/>
    <property type="evidence" value="ECO:0007669"/>
    <property type="project" value="UniProtKB-SubCell"/>
</dbReference>
<dbReference type="InterPro" id="IPR003029">
    <property type="entry name" value="S1_domain"/>
</dbReference>
<feature type="domain" description="S1 motif" evidence="3">
    <location>
        <begin position="65"/>
        <end position="143"/>
    </location>
</feature>
<dbReference type="GO" id="GO:0008270">
    <property type="term" value="F:zinc ion binding"/>
    <property type="evidence" value="ECO:0007669"/>
    <property type="project" value="UniProtKB-UniRule"/>
</dbReference>
<dbReference type="GO" id="GO:0000178">
    <property type="term" value="C:exosome (RNase complex)"/>
    <property type="evidence" value="ECO:0007669"/>
    <property type="project" value="UniProtKB-KW"/>
</dbReference>
<dbReference type="InterPro" id="IPR012340">
    <property type="entry name" value="NA-bd_OB-fold"/>
</dbReference>
<dbReference type="SUPFAM" id="SSF50249">
    <property type="entry name" value="Nucleic acid-binding proteins"/>
    <property type="match status" value="1"/>
</dbReference>
<dbReference type="EMBL" id="DUFJ01000094">
    <property type="protein sequence ID" value="HIH33435.1"/>
    <property type="molecule type" value="Genomic_DNA"/>
</dbReference>
<dbReference type="Gene3D" id="2.20.70.10">
    <property type="match status" value="1"/>
</dbReference>
<evidence type="ECO:0000313" key="7">
    <source>
        <dbReference type="Proteomes" id="UP000527315"/>
    </source>
</evidence>
<sequence length="190" mass="20903">MLSKKLVFPGEFLATEEEYSSGVNTFSDSEGRVFADSVGIADFDDAKREVLVSKKSRIVKPAGIGSTVLGKVMFVKDNMIVLELVEAEKNGEELRLLHSTGSLMVSRVSNFFVKRLRDDFKIGDLVKARIIEANTYGVELSTNAPNLGVVRAYCSKCRQELGLFAGSLKCTSCGSLERRKLSSEYSLKKS</sequence>
<dbReference type="EMBL" id="DUFW01000003">
    <property type="protein sequence ID" value="HIH21091.1"/>
    <property type="molecule type" value="Genomic_DNA"/>
</dbReference>
<dbReference type="InterPro" id="IPR030850">
    <property type="entry name" value="Exosome_Csl4_arc"/>
</dbReference>
<dbReference type="HAMAP" id="MF_00975">
    <property type="entry name" value="Exosome_Csl4"/>
    <property type="match status" value="1"/>
</dbReference>